<name>A0A9W7G331_9STRA</name>
<dbReference type="PANTHER" id="PTHR43157">
    <property type="entry name" value="PHOSPHATIDYLINOSITOL-GLYCAN BIOSYNTHESIS CLASS F PROTEIN-RELATED"/>
    <property type="match status" value="1"/>
</dbReference>
<feature type="transmembrane region" description="Helical" evidence="2">
    <location>
        <begin position="35"/>
        <end position="54"/>
    </location>
</feature>
<protein>
    <submittedName>
        <fullName evidence="3">Uncharacterized protein</fullName>
    </submittedName>
</protein>
<dbReference type="InterPro" id="IPR002347">
    <property type="entry name" value="SDR_fam"/>
</dbReference>
<feature type="transmembrane region" description="Helical" evidence="2">
    <location>
        <begin position="66"/>
        <end position="85"/>
    </location>
</feature>
<keyword evidence="2" id="KW-1133">Transmembrane helix</keyword>
<evidence type="ECO:0000313" key="4">
    <source>
        <dbReference type="Proteomes" id="UP001165065"/>
    </source>
</evidence>
<keyword evidence="4" id="KW-1185">Reference proteome</keyword>
<dbReference type="AlphaFoldDB" id="A0A9W7G331"/>
<sequence>MKTNSGPFIDAISSPSFSLLLLVLPAFTVLLDETLYYTVSLVAPIYGLVLYVFLSSWHDNPVSPSAWMSLFLYPLLSPLFSLKIAPHLPIPPSLRCYFCGLTSVALAWNTYATVVVGPRPDLSCLSGQGLRGRKYLVTGGSAGIGMATVELLVRLDATVVVLVRNTGKMEGAEREVWKKVENWRAGRGLRGRGDGKIVIVQCDLCSLASVREAGSIVRKDHPDIECLVLNAGVMFPNKVETEDGLDGMMTANHLGHFVLVKELVGNLTKSQDGGRIVLLTSSTHHMAKNGLLVDDLNCLSRPYTLFGQYSQSKICNIILAKELVKRYPSLFTAAVHPGVVRTDVVRNLPPFIKALNTLFGFVMWSLQKTPVEGSYTTLHCCVVRRDRAGNGAYWANCTECKANKWADEEGVGERLWEESEKLTGGGKKQ</sequence>
<dbReference type="OrthoDB" id="189977at2759"/>
<dbReference type="Proteomes" id="UP001165065">
    <property type="component" value="Unassembled WGS sequence"/>
</dbReference>
<dbReference type="EMBL" id="BRYA01000700">
    <property type="protein sequence ID" value="GMI30160.1"/>
    <property type="molecule type" value="Genomic_DNA"/>
</dbReference>
<keyword evidence="1" id="KW-0560">Oxidoreductase</keyword>
<proteinExistence type="predicted"/>
<keyword evidence="2" id="KW-0472">Membrane</keyword>
<evidence type="ECO:0000256" key="1">
    <source>
        <dbReference type="ARBA" id="ARBA00023002"/>
    </source>
</evidence>
<evidence type="ECO:0000256" key="2">
    <source>
        <dbReference type="SAM" id="Phobius"/>
    </source>
</evidence>
<evidence type="ECO:0000313" key="3">
    <source>
        <dbReference type="EMBL" id="GMI30160.1"/>
    </source>
</evidence>
<dbReference type="Gene3D" id="3.40.50.720">
    <property type="entry name" value="NAD(P)-binding Rossmann-like Domain"/>
    <property type="match status" value="1"/>
</dbReference>
<feature type="transmembrane region" description="Helical" evidence="2">
    <location>
        <begin position="12"/>
        <end position="30"/>
    </location>
</feature>
<reference evidence="4" key="1">
    <citation type="journal article" date="2023" name="Commun. Biol.">
        <title>Genome analysis of Parmales, the sister group of diatoms, reveals the evolutionary specialization of diatoms from phago-mixotrophs to photoautotrophs.</title>
        <authorList>
            <person name="Ban H."/>
            <person name="Sato S."/>
            <person name="Yoshikawa S."/>
            <person name="Yamada K."/>
            <person name="Nakamura Y."/>
            <person name="Ichinomiya M."/>
            <person name="Sato N."/>
            <person name="Blanc-Mathieu R."/>
            <person name="Endo H."/>
            <person name="Kuwata A."/>
            <person name="Ogata H."/>
        </authorList>
    </citation>
    <scope>NUCLEOTIDE SEQUENCE [LARGE SCALE GENOMIC DNA]</scope>
</reference>
<organism evidence="3 4">
    <name type="scientific">Triparma columacea</name>
    <dbReference type="NCBI Taxonomy" id="722753"/>
    <lineage>
        <taxon>Eukaryota</taxon>
        <taxon>Sar</taxon>
        <taxon>Stramenopiles</taxon>
        <taxon>Ochrophyta</taxon>
        <taxon>Bolidophyceae</taxon>
        <taxon>Parmales</taxon>
        <taxon>Triparmaceae</taxon>
        <taxon>Triparma</taxon>
    </lineage>
</organism>
<dbReference type="PRINTS" id="PR00081">
    <property type="entry name" value="GDHRDH"/>
</dbReference>
<gene>
    <name evidence="3" type="ORF">TrCOL_g9255</name>
</gene>
<dbReference type="GO" id="GO:0016491">
    <property type="term" value="F:oxidoreductase activity"/>
    <property type="evidence" value="ECO:0007669"/>
    <property type="project" value="UniProtKB-KW"/>
</dbReference>
<dbReference type="InterPro" id="IPR036291">
    <property type="entry name" value="NAD(P)-bd_dom_sf"/>
</dbReference>
<dbReference type="SUPFAM" id="SSF51735">
    <property type="entry name" value="NAD(P)-binding Rossmann-fold domains"/>
    <property type="match status" value="1"/>
</dbReference>
<dbReference type="Pfam" id="PF00106">
    <property type="entry name" value="adh_short"/>
    <property type="match status" value="1"/>
</dbReference>
<dbReference type="PANTHER" id="PTHR43157:SF31">
    <property type="entry name" value="PHOSPHATIDYLINOSITOL-GLYCAN BIOSYNTHESIS CLASS F PROTEIN"/>
    <property type="match status" value="1"/>
</dbReference>
<keyword evidence="2" id="KW-0812">Transmembrane</keyword>
<comment type="caution">
    <text evidence="3">The sequence shown here is derived from an EMBL/GenBank/DDBJ whole genome shotgun (WGS) entry which is preliminary data.</text>
</comment>
<accession>A0A9W7G331</accession>